<dbReference type="EMBL" id="JACOPP010000011">
    <property type="protein sequence ID" value="MBC5733968.1"/>
    <property type="molecule type" value="Genomic_DNA"/>
</dbReference>
<dbReference type="RefSeq" id="WP_186907853.1">
    <property type="nucleotide sequence ID" value="NZ_JACOPP010000011.1"/>
</dbReference>
<name>A0A8J6MF41_9FIRM</name>
<feature type="compositionally biased region" description="Polar residues" evidence="1">
    <location>
        <begin position="124"/>
        <end position="135"/>
    </location>
</feature>
<proteinExistence type="predicted"/>
<dbReference type="Pfam" id="PF13730">
    <property type="entry name" value="HTH_36"/>
    <property type="match status" value="1"/>
</dbReference>
<feature type="region of interest" description="Disordered" evidence="1">
    <location>
        <begin position="105"/>
        <end position="158"/>
    </location>
</feature>
<comment type="caution">
    <text evidence="2">The sequence shown here is derived from an EMBL/GenBank/DDBJ whole genome shotgun (WGS) entry which is preliminary data.</text>
</comment>
<reference evidence="2" key="1">
    <citation type="submission" date="2020-08" db="EMBL/GenBank/DDBJ databases">
        <title>Genome public.</title>
        <authorList>
            <person name="Liu C."/>
            <person name="Sun Q."/>
        </authorList>
    </citation>
    <scope>NUCLEOTIDE SEQUENCE</scope>
    <source>
        <strain evidence="2">NSJ-51</strain>
    </source>
</reference>
<dbReference type="AlphaFoldDB" id="A0A8J6MF41"/>
<dbReference type="Proteomes" id="UP000661435">
    <property type="component" value="Unassembled WGS sequence"/>
</dbReference>
<protein>
    <submittedName>
        <fullName evidence="2">Helix-turn-helix domain-containing protein</fullName>
    </submittedName>
</protein>
<evidence type="ECO:0000313" key="3">
    <source>
        <dbReference type="Proteomes" id="UP000661435"/>
    </source>
</evidence>
<organism evidence="2 3">
    <name type="scientific">Lawsonibacter hominis</name>
    <dbReference type="NCBI Taxonomy" id="2763053"/>
    <lineage>
        <taxon>Bacteria</taxon>
        <taxon>Bacillati</taxon>
        <taxon>Bacillota</taxon>
        <taxon>Clostridia</taxon>
        <taxon>Eubacteriales</taxon>
        <taxon>Oscillospiraceae</taxon>
        <taxon>Lawsonibacter</taxon>
    </lineage>
</organism>
<evidence type="ECO:0000256" key="1">
    <source>
        <dbReference type="SAM" id="MobiDB-lite"/>
    </source>
</evidence>
<gene>
    <name evidence="2" type="ORF">H8S57_09555</name>
</gene>
<feature type="compositionally biased region" description="Low complexity" evidence="1">
    <location>
        <begin position="105"/>
        <end position="116"/>
    </location>
</feature>
<accession>A0A8J6MF41</accession>
<evidence type="ECO:0000313" key="2">
    <source>
        <dbReference type="EMBL" id="MBC5733968.1"/>
    </source>
</evidence>
<sequence>MGESVIRLERRQGYTVLQNEMLRDKRLSLKTKGLFAVMLSLPGSWQYSVSGLAAVTGAGRDAIRTSLKKLRETGYLTMERQSHGEHGKFAGSIYILREESISPCAENPATAEEAAPQPDFPSTDEPSTENPTQVNKDLLEERPSNPPIAPQKGARPKKYELTEDARALLNAYVGRDRALADALAAFIEVREVKEAVNSGRAIRMLLTELDRLSKGDRETKLLLIRQSVNNSWKGIFPLRGGAPPAVSGRIQEREEVPTW</sequence>
<keyword evidence="3" id="KW-1185">Reference proteome</keyword>